<feature type="domain" description="MBG" evidence="2">
    <location>
        <begin position="35"/>
        <end position="109"/>
    </location>
</feature>
<dbReference type="OrthoDB" id="9813840at2"/>
<evidence type="ECO:0000259" key="2">
    <source>
        <dbReference type="Pfam" id="PF18676"/>
    </source>
</evidence>
<feature type="domain" description="MBG" evidence="2">
    <location>
        <begin position="1007"/>
        <end position="1081"/>
    </location>
</feature>
<dbReference type="InterPro" id="IPR026341">
    <property type="entry name" value="T9SS_type_B"/>
</dbReference>
<dbReference type="InterPro" id="IPR025883">
    <property type="entry name" value="Cadherin-like_domain"/>
</dbReference>
<feature type="domain" description="MBG" evidence="2">
    <location>
        <begin position="1088"/>
        <end position="1162"/>
    </location>
</feature>
<feature type="domain" description="MBG" evidence="2">
    <location>
        <begin position="440"/>
        <end position="514"/>
    </location>
</feature>
<keyword evidence="4" id="KW-1185">Reference proteome</keyword>
<feature type="domain" description="MBG" evidence="2">
    <location>
        <begin position="683"/>
        <end position="758"/>
    </location>
</feature>
<dbReference type="Proteomes" id="UP000319267">
    <property type="component" value="Unassembled WGS sequence"/>
</dbReference>
<evidence type="ECO:0000259" key="1">
    <source>
        <dbReference type="Pfam" id="PF12733"/>
    </source>
</evidence>
<feature type="domain" description="MBG" evidence="2">
    <location>
        <begin position="926"/>
        <end position="1000"/>
    </location>
</feature>
<feature type="domain" description="MBG" evidence="2">
    <location>
        <begin position="764"/>
        <end position="839"/>
    </location>
</feature>
<dbReference type="Pfam" id="PF18676">
    <property type="entry name" value="MBG_2"/>
    <property type="match status" value="18"/>
</dbReference>
<gene>
    <name evidence="3" type="ORF">SAMN06265220_1121</name>
</gene>
<feature type="domain" description="MBG" evidence="2">
    <location>
        <begin position="602"/>
        <end position="677"/>
    </location>
</feature>
<dbReference type="NCBIfam" id="TIGR04131">
    <property type="entry name" value="Bac_Flav_CTERM"/>
    <property type="match status" value="1"/>
</dbReference>
<feature type="domain" description="MBG" evidence="2">
    <location>
        <begin position="845"/>
        <end position="919"/>
    </location>
</feature>
<dbReference type="Pfam" id="PF12733">
    <property type="entry name" value="Cadherin-like"/>
    <property type="match status" value="2"/>
</dbReference>
<feature type="domain" description="MBG" evidence="2">
    <location>
        <begin position="278"/>
        <end position="353"/>
    </location>
</feature>
<feature type="domain" description="MBG" evidence="2">
    <location>
        <begin position="1250"/>
        <end position="1325"/>
    </location>
</feature>
<feature type="domain" description="MBG" evidence="2">
    <location>
        <begin position="116"/>
        <end position="191"/>
    </location>
</feature>
<evidence type="ECO:0000313" key="4">
    <source>
        <dbReference type="Proteomes" id="UP000319267"/>
    </source>
</evidence>
<feature type="domain" description="MBG" evidence="2">
    <location>
        <begin position="521"/>
        <end position="596"/>
    </location>
</feature>
<feature type="domain" description="Cadherin-like beta-sandwich-like" evidence="1">
    <location>
        <begin position="1419"/>
        <end position="1511"/>
    </location>
</feature>
<name>A0A521FGD7_9FLAO</name>
<feature type="domain" description="MBG" evidence="2">
    <location>
        <begin position="197"/>
        <end position="272"/>
    </location>
</feature>
<evidence type="ECO:0000313" key="3">
    <source>
        <dbReference type="EMBL" id="SMO95256.1"/>
    </source>
</evidence>
<feature type="domain" description="MBG" evidence="2">
    <location>
        <begin position="359"/>
        <end position="434"/>
    </location>
</feature>
<dbReference type="EMBL" id="FXTQ01000012">
    <property type="protein sequence ID" value="SMO95256.1"/>
    <property type="molecule type" value="Genomic_DNA"/>
</dbReference>
<accession>A0A521FGD7</accession>
<dbReference type="Pfam" id="PF13585">
    <property type="entry name" value="CHU_C"/>
    <property type="match status" value="1"/>
</dbReference>
<feature type="domain" description="MBG" evidence="2">
    <location>
        <begin position="1169"/>
        <end position="1244"/>
    </location>
</feature>
<organism evidence="3 4">
    <name type="scientific">Flavobacterium nitrogenifigens</name>
    <dbReference type="NCBI Taxonomy" id="1617283"/>
    <lineage>
        <taxon>Bacteria</taxon>
        <taxon>Pseudomonadati</taxon>
        <taxon>Bacteroidota</taxon>
        <taxon>Flavobacteriia</taxon>
        <taxon>Flavobacteriales</taxon>
        <taxon>Flavobacteriaceae</taxon>
        <taxon>Flavobacterium</taxon>
    </lineage>
</organism>
<feature type="domain" description="MBG" evidence="2">
    <location>
        <begin position="1"/>
        <end position="28"/>
    </location>
</feature>
<protein>
    <submittedName>
        <fullName evidence="3">Gliding motility-associated C-terminal domain-containing protein</fullName>
    </submittedName>
</protein>
<reference evidence="3 4" key="1">
    <citation type="submission" date="2017-05" db="EMBL/GenBank/DDBJ databases">
        <authorList>
            <person name="Varghese N."/>
            <person name="Submissions S."/>
        </authorList>
    </citation>
    <scope>NUCLEOTIDE SEQUENCE [LARGE SCALE GENOMIC DNA]</scope>
    <source>
        <strain evidence="3 4">DSM 29982</strain>
    </source>
</reference>
<dbReference type="Gene3D" id="3.30.160.710">
    <property type="match status" value="17"/>
</dbReference>
<dbReference type="InterPro" id="IPR041286">
    <property type="entry name" value="MBG_2"/>
</dbReference>
<sequence length="1702" mass="169183">GSPVGTYPITASGAAASNYAITYADGTMSVTATSLMITADDKSKTYGSANPALTVSYAGFVNGDTEAVLTTAPTVATTAVIGSPVGTYPIAASGAAASNYAITYADGTMSVTAASLMITADDKSKAYGSANPALTVSYSGFVNGDTEASLTSAGAASTTATASSPVGTYAITAGGASSPNYSISYADGTLTVTQASLIVTADDKSKPYGSANPTLTVSYSGFVNGDTEASLTSAGAASTTATASSPVGTYVITAGGASSPNYSISYADGTLTVTQASLIVTADDKSKPYGSANPTLTVSYSGFVNGDTEASLTSAGAASTTATASSPVGTYAITAGGASSANYSISYADGTLTVTQASLIVTADDKSKTYGSANPVLTVSYSGFVNGDTEASLTSAAAASTIATASSPVGTYAITAGGASSANYSISYADGTLTVTQASLTVTADDKSKTYGSANPALTVSYSGFVNGDTETVLATAPTVTTTAAIGSPVGSYPIAASGAAASNYAITYADGTMSVTAASLMITADDKSKTYGSANPTLTVTYSGFVNGDTEASLDVPPNISTTATASSPVGLYAITASGALSPNYSISYVDGNLTVGHVALIVTADDKSRPYGSANPILTVSYSGFVNGDTEASLTAAAVALTAATASSPVGTYVITAGGASSPNYSISYVEGTLTVGQASLTVTADDKSKTYGSANPTLTVAYSGFVNGDTEASLTAVATASTTATASSPVDTYAITAGGASSPNYSISYADGTLTVTQASLIVTANDKSKTYGSVNPALMVSYAGFVNGDTEASLTSAAAASTTATASSPVGTYAITAGGASSPNYSISYADGTLTVTQASLIVTADDKSKTYGSANPTLTVSYGGFVNGDTETVLTTAPTVTTTAVIGSPVGTYPIAASGAAASNYAITYADGTMSVTAASLTITADDKSKTYGSANPALTVSYSGFVNGDTETVLTAAPTVTTTAVIGSPVGTYPIAASGAAASNYAITYADGTMSVTAASLTITADDKSKTYGSANPALTVSYSGFVNGDTETVLTTAPIVATTAVTGSPVGTYPIAASGAAAPNYAITYADGTMSVTAASLTITADDKNKIYGSANPALTVSYAGFVNGDTEAVLTTAPTVATTAVIGSPMGSYPIAASGAAAPNYAITYADGTMSVTAASLTITADDKSKIYGSANPALTVSYSGFVNGDTEASLTTAAVASTTATASSPVGTYVITAGGASSANYSISYADGTLTVTQASLIVTADDKSKVYGSANPTLTVSYSGFVNGDTEASLTSAAAASTTATASSPAGTYAITAGGASSPNYSISYADGILTVTQASLIVTADNKSKTYGSANPTLTVSYSGFVNGDTEASLTTAATASTLATTSSPAGTYAITASGASSPNYSISYVDGILTITPSSPLSNDADLKNLSISNGILNPVFSANTLLYNVTVGSEISAEMITAVADDPLAVIRINGVLVASGTSSNPISLELGLNVIVIKVVAEDGSTVKNYTINVTREASNNAALSNLMISEGNLEPVFESDVTQYNAKVKYDVNSITVTPTAADPKAAIKVNGSSVASATASEPIVLATGENIIETVVTAQDGITKQMYTITVFKGAAPDQVVANNILSPNGDGKNDYWEIKDIVYYPNNIVTVYDRAGRIVYSKKAYSNEWDGAYKGSPLNNDTYYYLIDLGDDLPKIKGFITIIRD</sequence>
<proteinExistence type="predicted"/>
<feature type="domain" description="MBG" evidence="2">
    <location>
        <begin position="1331"/>
        <end position="1406"/>
    </location>
</feature>
<feature type="domain" description="Cadherin-like beta-sandwich-like" evidence="1">
    <location>
        <begin position="1519"/>
        <end position="1607"/>
    </location>
</feature>
<feature type="non-terminal residue" evidence="3">
    <location>
        <position position="1"/>
    </location>
</feature>